<evidence type="ECO:0000313" key="3">
    <source>
        <dbReference type="Proteomes" id="UP001342314"/>
    </source>
</evidence>
<proteinExistence type="predicted"/>
<evidence type="ECO:0000313" key="2">
    <source>
        <dbReference type="EMBL" id="GJN88356.1"/>
    </source>
</evidence>
<reference evidence="2 3" key="1">
    <citation type="submission" date="2021-12" db="EMBL/GenBank/DDBJ databases">
        <title>High titer production of polyol ester of fatty acids by Rhodotorula paludigena BS15 towards product separation-free biomass refinery.</title>
        <authorList>
            <person name="Mano J."/>
            <person name="Ono H."/>
            <person name="Tanaka T."/>
            <person name="Naito K."/>
            <person name="Sushida H."/>
            <person name="Ike M."/>
            <person name="Tokuyasu K."/>
            <person name="Kitaoka M."/>
        </authorList>
    </citation>
    <scope>NUCLEOTIDE SEQUENCE [LARGE SCALE GENOMIC DNA]</scope>
    <source>
        <strain evidence="2 3">BS15</strain>
    </source>
</reference>
<feature type="region of interest" description="Disordered" evidence="1">
    <location>
        <begin position="39"/>
        <end position="94"/>
    </location>
</feature>
<name>A0AAV5G721_9BASI</name>
<organism evidence="2 3">
    <name type="scientific">Rhodotorula paludigena</name>
    <dbReference type="NCBI Taxonomy" id="86838"/>
    <lineage>
        <taxon>Eukaryota</taxon>
        <taxon>Fungi</taxon>
        <taxon>Dikarya</taxon>
        <taxon>Basidiomycota</taxon>
        <taxon>Pucciniomycotina</taxon>
        <taxon>Microbotryomycetes</taxon>
        <taxon>Sporidiobolales</taxon>
        <taxon>Sporidiobolaceae</taxon>
        <taxon>Rhodotorula</taxon>
    </lineage>
</organism>
<feature type="compositionally biased region" description="Polar residues" evidence="1">
    <location>
        <begin position="177"/>
        <end position="189"/>
    </location>
</feature>
<feature type="compositionally biased region" description="Pro residues" evidence="1">
    <location>
        <begin position="199"/>
        <end position="212"/>
    </location>
</feature>
<feature type="compositionally biased region" description="Polar residues" evidence="1">
    <location>
        <begin position="44"/>
        <end position="58"/>
    </location>
</feature>
<evidence type="ECO:0000256" key="1">
    <source>
        <dbReference type="SAM" id="MobiDB-lite"/>
    </source>
</evidence>
<sequence length="303" mass="32026">MAASWQTTHLVEQLAYFKHKCAEQKKTLSRVGGELRKVKALKETSLSPRSATRNSTRSHSFRAGGSNPTNLPLAPPRLSLTPAQQRSTAARSRQGLEVIAEVSASGAISREVVQGGAEDSMKSRLAKFAYDPSRAGMHRSATSTPVQRPSTQPPVSSAHATNPFFYNPPPPRAAQLDGSTQSYGQSGFSNDEDDDPAALMPPPPVPQRPSQPIPQQQQQRSQSAFVSASTLRASAPTWAHLQQGTPARRPFSAARAAAGAGAVPFAPHDSPRSGSHPQPFRPASVAAMGAGAGGTAEWSGRGR</sequence>
<gene>
    <name evidence="2" type="ORF">Rhopal_001321-T1</name>
</gene>
<dbReference type="Proteomes" id="UP001342314">
    <property type="component" value="Unassembled WGS sequence"/>
</dbReference>
<protein>
    <submittedName>
        <fullName evidence="2">Uncharacterized protein</fullName>
    </submittedName>
</protein>
<feature type="compositionally biased region" description="Polar residues" evidence="1">
    <location>
        <begin position="81"/>
        <end position="91"/>
    </location>
</feature>
<feature type="compositionally biased region" description="Low complexity" evidence="1">
    <location>
        <begin position="246"/>
        <end position="267"/>
    </location>
</feature>
<feature type="compositionally biased region" description="Polar residues" evidence="1">
    <location>
        <begin position="140"/>
        <end position="160"/>
    </location>
</feature>
<accession>A0AAV5G721</accession>
<keyword evidence="3" id="KW-1185">Reference proteome</keyword>
<comment type="caution">
    <text evidence="2">The sequence shown here is derived from an EMBL/GenBank/DDBJ whole genome shotgun (WGS) entry which is preliminary data.</text>
</comment>
<feature type="compositionally biased region" description="Low complexity" evidence="1">
    <location>
        <begin position="213"/>
        <end position="223"/>
    </location>
</feature>
<dbReference type="EMBL" id="BQKY01000003">
    <property type="protein sequence ID" value="GJN88356.1"/>
    <property type="molecule type" value="Genomic_DNA"/>
</dbReference>
<feature type="region of interest" description="Disordered" evidence="1">
    <location>
        <begin position="130"/>
        <end position="303"/>
    </location>
</feature>
<dbReference type="AlphaFoldDB" id="A0AAV5G721"/>